<keyword evidence="1 3" id="KW-0238">DNA-binding</keyword>
<dbReference type="InterPro" id="IPR010992">
    <property type="entry name" value="IHF-like_DNA-bd_dom_sf"/>
</dbReference>
<dbReference type="KEGG" id="abi:Aboo_0422"/>
<dbReference type="PRINTS" id="PR01727">
    <property type="entry name" value="DNABINDINGHU"/>
</dbReference>
<comment type="similarity">
    <text evidence="2">Belongs to the bacterial histone-like protein family.</text>
</comment>
<evidence type="ECO:0000256" key="1">
    <source>
        <dbReference type="ARBA" id="ARBA00023125"/>
    </source>
</evidence>
<evidence type="ECO:0000313" key="3">
    <source>
        <dbReference type="EMBL" id="ADD08233.1"/>
    </source>
</evidence>
<dbReference type="PROSITE" id="PS00045">
    <property type="entry name" value="HISTONE_LIKE"/>
    <property type="match status" value="1"/>
</dbReference>
<dbReference type="GeneID" id="8827365"/>
<sequence length="89" mass="10118">MVGISELAKTVAKKTGVSQKQARMVIRAFVDEVIDQVNKGNKVNLVGFGIFERRVQKARKARNPRTKEVINVPEKKKFVFRASSKIKYL</sequence>
<dbReference type="AlphaFoldDB" id="B5IAC6"/>
<protein>
    <submittedName>
        <fullName evidence="3">Histone family protein DNA-binding protein</fullName>
    </submittedName>
</protein>
<dbReference type="InterPro" id="IPR000119">
    <property type="entry name" value="Hist_DNA-bd"/>
</dbReference>
<dbReference type="SUPFAM" id="SSF47729">
    <property type="entry name" value="IHF-like DNA-binding proteins"/>
    <property type="match status" value="1"/>
</dbReference>
<dbReference type="Proteomes" id="UP000001400">
    <property type="component" value="Chromosome"/>
</dbReference>
<dbReference type="Pfam" id="PF00216">
    <property type="entry name" value="Bac_DNA_binding"/>
    <property type="match status" value="1"/>
</dbReference>
<dbReference type="GO" id="GO:0003677">
    <property type="term" value="F:DNA binding"/>
    <property type="evidence" value="ECO:0007669"/>
    <property type="project" value="UniProtKB-KW"/>
</dbReference>
<accession>B5IAC6</accession>
<dbReference type="SMART" id="SM00411">
    <property type="entry name" value="BHL"/>
    <property type="match status" value="1"/>
</dbReference>
<evidence type="ECO:0000313" key="4">
    <source>
        <dbReference type="Proteomes" id="UP000001400"/>
    </source>
</evidence>
<dbReference type="RefSeq" id="WP_008082219.1">
    <property type="nucleotide sequence ID" value="NC_013926.1"/>
</dbReference>
<dbReference type="GO" id="GO:0030527">
    <property type="term" value="F:structural constituent of chromatin"/>
    <property type="evidence" value="ECO:0007669"/>
    <property type="project" value="InterPro"/>
</dbReference>
<dbReference type="Gene3D" id="4.10.520.10">
    <property type="entry name" value="IHF-like DNA-binding proteins"/>
    <property type="match status" value="1"/>
</dbReference>
<dbReference type="CDD" id="cd13831">
    <property type="entry name" value="HU"/>
    <property type="match status" value="1"/>
</dbReference>
<name>B5IAC6_ACIB4</name>
<organism evidence="3 4">
    <name type="scientific">Aciduliprofundum boonei (strain DSM 19572 / T469)</name>
    <dbReference type="NCBI Taxonomy" id="439481"/>
    <lineage>
        <taxon>Archaea</taxon>
        <taxon>Methanobacteriati</taxon>
        <taxon>Thermoplasmatota</taxon>
        <taxon>DHVE2 group</taxon>
        <taxon>Candidatus Aciduliprofundum</taxon>
    </lineage>
</organism>
<dbReference type="PANTHER" id="PTHR33175">
    <property type="entry name" value="DNA-BINDING PROTEIN HU"/>
    <property type="match status" value="1"/>
</dbReference>
<dbReference type="STRING" id="439481.Aboo_0422"/>
<proteinExistence type="inferred from homology"/>
<dbReference type="eggNOG" id="arCOG05336">
    <property type="taxonomic scope" value="Archaea"/>
</dbReference>
<dbReference type="PANTHER" id="PTHR33175:SF3">
    <property type="entry name" value="DNA-BINDING PROTEIN HU-BETA"/>
    <property type="match status" value="1"/>
</dbReference>
<reference evidence="3" key="1">
    <citation type="submission" date="2010-02" db="EMBL/GenBank/DDBJ databases">
        <title>Complete sequence of Aciduliprofundum boonei T469.</title>
        <authorList>
            <consortium name="US DOE Joint Genome Institute"/>
            <person name="Lucas S."/>
            <person name="Copeland A."/>
            <person name="Lapidus A."/>
            <person name="Cheng J.-F."/>
            <person name="Bruce D."/>
            <person name="Goodwin L."/>
            <person name="Pitluck S."/>
            <person name="Saunders E."/>
            <person name="Detter J.C."/>
            <person name="Han C."/>
            <person name="Tapia R."/>
            <person name="Land M."/>
            <person name="Hauser L."/>
            <person name="Kyrpides N."/>
            <person name="Mikhailova N."/>
            <person name="Flores G."/>
            <person name="Reysenbach A.-L."/>
            <person name="Woyke T."/>
        </authorList>
    </citation>
    <scope>NUCLEOTIDE SEQUENCE</scope>
    <source>
        <strain evidence="3">T469</strain>
    </source>
</reference>
<evidence type="ECO:0000256" key="2">
    <source>
        <dbReference type="RuleBase" id="RU003939"/>
    </source>
</evidence>
<keyword evidence="4" id="KW-1185">Reference proteome</keyword>
<dbReference type="HOGENOM" id="CLU_105066_3_3_2"/>
<dbReference type="OrthoDB" id="55723at2157"/>
<dbReference type="InterPro" id="IPR020816">
    <property type="entry name" value="Histone-like_DNA-bd_CS"/>
</dbReference>
<gene>
    <name evidence="3" type="ordered locus">Aboo_0422</name>
</gene>
<dbReference type="EMBL" id="CP001941">
    <property type="protein sequence ID" value="ADD08233.1"/>
    <property type="molecule type" value="Genomic_DNA"/>
</dbReference>